<reference evidence="1 2" key="1">
    <citation type="submission" date="2021-06" db="EMBL/GenBank/DDBJ databases">
        <authorList>
            <person name="Kallberg Y."/>
            <person name="Tangrot J."/>
            <person name="Rosling A."/>
        </authorList>
    </citation>
    <scope>NUCLEOTIDE SEQUENCE [LARGE SCALE GENOMIC DNA]</scope>
    <source>
        <strain evidence="1 2">120-4 pot B 10/14</strain>
    </source>
</reference>
<accession>A0ABN7VED6</accession>
<organism evidence="1 2">
    <name type="scientific">Gigaspora margarita</name>
    <dbReference type="NCBI Taxonomy" id="4874"/>
    <lineage>
        <taxon>Eukaryota</taxon>
        <taxon>Fungi</taxon>
        <taxon>Fungi incertae sedis</taxon>
        <taxon>Mucoromycota</taxon>
        <taxon>Glomeromycotina</taxon>
        <taxon>Glomeromycetes</taxon>
        <taxon>Diversisporales</taxon>
        <taxon>Gigasporaceae</taxon>
        <taxon>Gigaspora</taxon>
    </lineage>
</organism>
<name>A0ABN7VED6_GIGMA</name>
<keyword evidence="2" id="KW-1185">Reference proteome</keyword>
<comment type="caution">
    <text evidence="1">The sequence shown here is derived from an EMBL/GenBank/DDBJ whole genome shotgun (WGS) entry which is preliminary data.</text>
</comment>
<sequence>MSSSKHKDKTIFTNKQKQDIVIHRSKHPSITNVELVDWVKKEFKLDVHPSTIGRLLKNKNEIENNPTTKRQRTVQYPELENALLEWVLQNQERVILKQVKKHEEDVSVDDAIVAAAIPHLEPDTTLATKCLKGKKKDLERLTLALCANANAEKDKKMNVLGAIRFIVQAWREVIPETIHNCFRYIGILPDAQNNEESFIDDNDNELMDELYTDIKPLNFPNIMDLEKYIDYPGEKDTNEVLTLNAVEILEHYIVQNDFSETAQLKYNEALLKLQKEIRKLQIKAFKQTSIKTYFELVD</sequence>
<evidence type="ECO:0000313" key="2">
    <source>
        <dbReference type="Proteomes" id="UP000789901"/>
    </source>
</evidence>
<evidence type="ECO:0000313" key="1">
    <source>
        <dbReference type="EMBL" id="CAG8761646.1"/>
    </source>
</evidence>
<gene>
    <name evidence="1" type="ORF">GMARGA_LOCUS17551</name>
</gene>
<proteinExistence type="predicted"/>
<dbReference type="Proteomes" id="UP000789901">
    <property type="component" value="Unassembled WGS sequence"/>
</dbReference>
<protein>
    <submittedName>
        <fullName evidence="1">23416_t:CDS:1</fullName>
    </submittedName>
</protein>
<dbReference type="Gene3D" id="1.10.10.60">
    <property type="entry name" value="Homeodomain-like"/>
    <property type="match status" value="1"/>
</dbReference>
<dbReference type="EMBL" id="CAJVQB010013356">
    <property type="protein sequence ID" value="CAG8761646.1"/>
    <property type="molecule type" value="Genomic_DNA"/>
</dbReference>